<dbReference type="EMBL" id="SJCY01000004">
    <property type="protein sequence ID" value="TDG36510.1"/>
    <property type="molecule type" value="Genomic_DNA"/>
</dbReference>
<dbReference type="PANTHER" id="PTHR32060">
    <property type="entry name" value="TAIL-SPECIFIC PROTEASE"/>
    <property type="match status" value="1"/>
</dbReference>
<comment type="caution">
    <text evidence="2">The sequence shown here is derived from an EMBL/GenBank/DDBJ whole genome shotgun (WGS) entry which is preliminary data.</text>
</comment>
<dbReference type="GO" id="GO:0007165">
    <property type="term" value="P:signal transduction"/>
    <property type="evidence" value="ECO:0007669"/>
    <property type="project" value="TreeGrafter"/>
</dbReference>
<name>A0A4R5MLD3_9SPHI</name>
<proteinExistence type="predicted"/>
<dbReference type="OrthoDB" id="2327485at2"/>
<dbReference type="AlphaFoldDB" id="A0A4R5MLD3"/>
<dbReference type="Pfam" id="PF03572">
    <property type="entry name" value="Peptidase_S41"/>
    <property type="match status" value="1"/>
</dbReference>
<sequence length="454" mass="51137">MKIFLSIFTFFIVNMTYAQQGNWRADITTGEFGQLITNFTLQKNNSYLFGITKPDANKRILGGLKGSFAKGFFQRDGSMMELDSVLIENNTVTGFLILQKKKYFLQGTKNGNVITANLMGKSSGKTYGKFVATQVDLIEKPKNYQQLWTEIKVLTEENIYHKTVLEGKEWTNFVKYMDDFSHRVEDDAEFMSGFFYKSREFPFSHYSLTGNKENASNFLIAGAVETVKGNKPELKPLNESTFLLDIPAFDFRSGDIDAIMNEIVNSKAKNLIIDLRNNPGGDLEGAMRICQYLTKKTLYGGVVLSQSYWKNNQSPPLTQDYGKFKVMNNANYDRYKKEVKSGVEGLSIISEPLPKTFEGKIYILTSNVTASTSEPFAYTLQKEKIATLIGAKTAGSVLSMEYFHISNFALTIPMLDYYTFDGKRLDGIGVTPNIICEPSLALEVALQEIEKAQP</sequence>
<dbReference type="GO" id="GO:0006508">
    <property type="term" value="P:proteolysis"/>
    <property type="evidence" value="ECO:0007669"/>
    <property type="project" value="InterPro"/>
</dbReference>
<dbReference type="SMART" id="SM00245">
    <property type="entry name" value="TSPc"/>
    <property type="match status" value="1"/>
</dbReference>
<dbReference type="InterPro" id="IPR029045">
    <property type="entry name" value="ClpP/crotonase-like_dom_sf"/>
</dbReference>
<dbReference type="GO" id="GO:0030288">
    <property type="term" value="C:outer membrane-bounded periplasmic space"/>
    <property type="evidence" value="ECO:0007669"/>
    <property type="project" value="TreeGrafter"/>
</dbReference>
<evidence type="ECO:0000313" key="3">
    <source>
        <dbReference type="Proteomes" id="UP000295668"/>
    </source>
</evidence>
<dbReference type="PANTHER" id="PTHR32060:SF30">
    <property type="entry name" value="CARBOXY-TERMINAL PROCESSING PROTEASE CTPA"/>
    <property type="match status" value="1"/>
</dbReference>
<accession>A0A4R5MLD3</accession>
<dbReference type="InterPro" id="IPR005151">
    <property type="entry name" value="Tail-specific_protease"/>
</dbReference>
<dbReference type="RefSeq" id="WP_133262239.1">
    <property type="nucleotide sequence ID" value="NZ_SJCY01000004.1"/>
</dbReference>
<gene>
    <name evidence="2" type="ORF">EZJ43_08315</name>
</gene>
<keyword evidence="3" id="KW-1185">Reference proteome</keyword>
<evidence type="ECO:0000313" key="2">
    <source>
        <dbReference type="EMBL" id="TDG36510.1"/>
    </source>
</evidence>
<reference evidence="2 3" key="1">
    <citation type="submission" date="2019-02" db="EMBL/GenBank/DDBJ databases">
        <title>Pedobacter sp. nov., a novel speices isolated from soil of pinguins habitat in Antarcitica.</title>
        <authorList>
            <person name="He R.-H."/>
        </authorList>
    </citation>
    <scope>NUCLEOTIDE SEQUENCE [LARGE SCALE GENOMIC DNA]</scope>
    <source>
        <strain evidence="2 3">E01020</strain>
    </source>
</reference>
<organism evidence="2 3">
    <name type="scientific">Pedobacter changchengzhani</name>
    <dbReference type="NCBI Taxonomy" id="2529274"/>
    <lineage>
        <taxon>Bacteria</taxon>
        <taxon>Pseudomonadati</taxon>
        <taxon>Bacteroidota</taxon>
        <taxon>Sphingobacteriia</taxon>
        <taxon>Sphingobacteriales</taxon>
        <taxon>Sphingobacteriaceae</taxon>
        <taxon>Pedobacter</taxon>
    </lineage>
</organism>
<evidence type="ECO:0000259" key="1">
    <source>
        <dbReference type="SMART" id="SM00245"/>
    </source>
</evidence>
<dbReference type="Gene3D" id="3.90.226.10">
    <property type="entry name" value="2-enoyl-CoA Hydratase, Chain A, domain 1"/>
    <property type="match status" value="1"/>
</dbReference>
<dbReference type="GO" id="GO:0004175">
    <property type="term" value="F:endopeptidase activity"/>
    <property type="evidence" value="ECO:0007669"/>
    <property type="project" value="TreeGrafter"/>
</dbReference>
<feature type="domain" description="Tail specific protease" evidence="1">
    <location>
        <begin position="215"/>
        <end position="437"/>
    </location>
</feature>
<dbReference type="SUPFAM" id="SSF52096">
    <property type="entry name" value="ClpP/crotonase"/>
    <property type="match status" value="1"/>
</dbReference>
<protein>
    <recommendedName>
        <fullName evidence="1">Tail specific protease domain-containing protein</fullName>
    </recommendedName>
</protein>
<dbReference type="Proteomes" id="UP000295668">
    <property type="component" value="Unassembled WGS sequence"/>
</dbReference>
<dbReference type="GO" id="GO:0008236">
    <property type="term" value="F:serine-type peptidase activity"/>
    <property type="evidence" value="ECO:0007669"/>
    <property type="project" value="InterPro"/>
</dbReference>